<name>A0AAN9AI08_9CAEN</name>
<accession>A0AAN9AI08</accession>
<dbReference type="EMBL" id="JBAMIC010004070">
    <property type="protein sequence ID" value="KAK7087277.1"/>
    <property type="molecule type" value="Genomic_DNA"/>
</dbReference>
<keyword evidence="4" id="KW-1185">Reference proteome</keyword>
<dbReference type="GO" id="GO:0003824">
    <property type="term" value="F:catalytic activity"/>
    <property type="evidence" value="ECO:0007669"/>
    <property type="project" value="InterPro"/>
</dbReference>
<proteinExistence type="predicted"/>
<dbReference type="InterPro" id="IPR000477">
    <property type="entry name" value="RT_dom"/>
</dbReference>
<dbReference type="SUPFAM" id="SSF56672">
    <property type="entry name" value="DNA/RNA polymerases"/>
    <property type="match status" value="1"/>
</dbReference>
<gene>
    <name evidence="3" type="ORF">V1264_021350</name>
</gene>
<dbReference type="PROSITE" id="PS50878">
    <property type="entry name" value="RT_POL"/>
    <property type="match status" value="1"/>
</dbReference>
<feature type="region of interest" description="Disordered" evidence="1">
    <location>
        <begin position="182"/>
        <end position="257"/>
    </location>
</feature>
<dbReference type="InterPro" id="IPR043502">
    <property type="entry name" value="DNA/RNA_pol_sf"/>
</dbReference>
<organism evidence="3 4">
    <name type="scientific">Littorina saxatilis</name>
    <dbReference type="NCBI Taxonomy" id="31220"/>
    <lineage>
        <taxon>Eukaryota</taxon>
        <taxon>Metazoa</taxon>
        <taxon>Spiralia</taxon>
        <taxon>Lophotrochozoa</taxon>
        <taxon>Mollusca</taxon>
        <taxon>Gastropoda</taxon>
        <taxon>Caenogastropoda</taxon>
        <taxon>Littorinimorpha</taxon>
        <taxon>Littorinoidea</taxon>
        <taxon>Littorinidae</taxon>
        <taxon>Littorina</taxon>
    </lineage>
</organism>
<comment type="caution">
    <text evidence="3">The sequence shown here is derived from an EMBL/GenBank/DDBJ whole genome shotgun (WGS) entry which is preliminary data.</text>
</comment>
<feature type="region of interest" description="Disordered" evidence="1">
    <location>
        <begin position="282"/>
        <end position="305"/>
    </location>
</feature>
<dbReference type="CDD" id="cd01650">
    <property type="entry name" value="RT_nLTR_like"/>
    <property type="match status" value="1"/>
</dbReference>
<evidence type="ECO:0000313" key="3">
    <source>
        <dbReference type="EMBL" id="KAK7087277.1"/>
    </source>
</evidence>
<dbReference type="Pfam" id="PF03372">
    <property type="entry name" value="Exo_endo_phos"/>
    <property type="match status" value="1"/>
</dbReference>
<dbReference type="InterPro" id="IPR005135">
    <property type="entry name" value="Endo/exonuclease/phosphatase"/>
</dbReference>
<sequence>MWPPFWHTFCGMFPQDARVIGFLVFLHTLTLRSTVGLPLLLGRQDDRVFTTPQRDQQLTTSSVDSDGWFGASALGHNKGHTPYPVQYSRTDLLSMASCSVQVPSPTLTSTLKQLGIARNLPRRSMRGGRNERRSVQCSGSRMLPSDFALALPSDVAPALPSDVAPALPSDVAPALPSDVAPALPSDVAPAQPSDVASAQPSDVAPALPSDVAPAQPSDVASAQPSDVAPAMPSDVAPALPSDVAPAQPSDVASAQPSDVAPALPFDVALALPSDVAPALPFDALSPSSNGNDSDTDHPPTATSPLHSGLYNAYSASLPQIVACQERSLNDSCTSNVTRSKNLRLCHLNSQSAVKSGKPEAICDFILEQNLDVMFLTETWLSDTGHEATCQLLTPPGYCLKSCPRSSRGGGIAVVFRKSLEPFVTFRTSVPYEHTTFEVVEMVITCSGTSTCVICIYRPPPNAKNKFTFPMFLTEAEEMLEHHNTHTSNIVLIGDFNIQFDQPQNTDTRQTMDLLDCHDLKQHVDAPTRKTHIIDWIVTHESTDLVYDILLNDYLRSDHSAVLFSLKMAKPSKQKKRVVRRNLKEVNTDTFRAEAARRLLDPPVSSDPVRHYDSTLSTLLDEHAPAKTKLIIDRPSAPWITAEVKYAKQLRRRAERKSRTSKLVVDRQIYNKQKEHVQTLIADAKQSHYSTKICETTSAKTLFSTMNDLLGCSSASPLPNNIDPSKLSQAFSDYFHNKIQTIRDKLDKIPHQNSETPPAFTGTPFTHFQPLTLTDLEKVLKEMTLKTCDLDPLPTQLYSDCLPELLPSILKIINTSLQTGTVPNSFKTAIVKPLLKKPSLDPNTLSNYRPVSNLSFISKLLERVVLKQLNSHLLCNNLLSPLQSAYRPHHSTETALLKITNDLLLATDQAEISAVALLDLSAAFDTVDHNILLQRLQHTFGIHSTALSWFSSYLTDRYQTVSIDKLNSDPIRLECGVPQGSVLGPVLFTLYTQPLDHILDRHNVLHHSFADDSQLHNSSSPDQSESLLSSISDTITDVQNWMTENKLQLNSNKTEAILIGTTSKLSKATSDSLQLSDSSVPLSSAVKNLGVTLDNTLSMKQHISSVSRTCYFQLRRIATIRKYLTTDATAKLVTSTILSRLDYCNSLLAGLPSSSISRLQRIQNSSARLVLRKKKRDHITPLLHQLHWLPVPARITYKINTLTYKCLHGLAPAYLSDSLSLYVPSRTLRSSADSLKLNIPHTKLKTAGQRSFSFQAPSQWNTLPLPLRQQQSLESFKSALKTFLFSK</sequence>
<dbReference type="PANTHER" id="PTHR33332">
    <property type="entry name" value="REVERSE TRANSCRIPTASE DOMAIN-CONTAINING PROTEIN"/>
    <property type="match status" value="1"/>
</dbReference>
<dbReference type="Gene3D" id="3.60.10.10">
    <property type="entry name" value="Endonuclease/exonuclease/phosphatase"/>
    <property type="match status" value="1"/>
</dbReference>
<protein>
    <recommendedName>
        <fullName evidence="2">Reverse transcriptase domain-containing protein</fullName>
    </recommendedName>
</protein>
<evidence type="ECO:0000313" key="4">
    <source>
        <dbReference type="Proteomes" id="UP001374579"/>
    </source>
</evidence>
<dbReference type="InterPro" id="IPR036691">
    <property type="entry name" value="Endo/exonu/phosph_ase_sf"/>
</dbReference>
<dbReference type="SUPFAM" id="SSF56219">
    <property type="entry name" value="DNase I-like"/>
    <property type="match status" value="1"/>
</dbReference>
<feature type="region of interest" description="Disordered" evidence="1">
    <location>
        <begin position="118"/>
        <end position="139"/>
    </location>
</feature>
<evidence type="ECO:0000259" key="2">
    <source>
        <dbReference type="PROSITE" id="PS50878"/>
    </source>
</evidence>
<dbReference type="Proteomes" id="UP001374579">
    <property type="component" value="Unassembled WGS sequence"/>
</dbReference>
<dbReference type="Pfam" id="PF00078">
    <property type="entry name" value="RVT_1"/>
    <property type="match status" value="1"/>
</dbReference>
<reference evidence="3 4" key="1">
    <citation type="submission" date="2024-02" db="EMBL/GenBank/DDBJ databases">
        <title>Chromosome-scale genome assembly of the rough periwinkle Littorina saxatilis.</title>
        <authorList>
            <person name="De Jode A."/>
            <person name="Faria R."/>
            <person name="Formenti G."/>
            <person name="Sims Y."/>
            <person name="Smith T.P."/>
            <person name="Tracey A."/>
            <person name="Wood J.M.D."/>
            <person name="Zagrodzka Z.B."/>
            <person name="Johannesson K."/>
            <person name="Butlin R.K."/>
            <person name="Leder E.H."/>
        </authorList>
    </citation>
    <scope>NUCLEOTIDE SEQUENCE [LARGE SCALE GENOMIC DNA]</scope>
    <source>
        <strain evidence="3">Snail1</strain>
        <tissue evidence="3">Muscle</tissue>
    </source>
</reference>
<evidence type="ECO:0000256" key="1">
    <source>
        <dbReference type="SAM" id="MobiDB-lite"/>
    </source>
</evidence>
<feature type="domain" description="Reverse transcriptase" evidence="2">
    <location>
        <begin position="814"/>
        <end position="1092"/>
    </location>
</feature>